<dbReference type="SUPFAM" id="SSF55008">
    <property type="entry name" value="HMA, heavy metal-associated domain"/>
    <property type="match status" value="1"/>
</dbReference>
<dbReference type="InterPro" id="IPR000428">
    <property type="entry name" value="Cu-bd"/>
</dbReference>
<dbReference type="InterPro" id="IPR006121">
    <property type="entry name" value="HMA_dom"/>
</dbReference>
<protein>
    <submittedName>
        <fullName evidence="2">Heavy-metal-associated domain-containing protein</fullName>
    </submittedName>
</protein>
<dbReference type="RefSeq" id="WP_066057178.1">
    <property type="nucleotide sequence ID" value="NZ_JBHUNF010000004.1"/>
</dbReference>
<dbReference type="PRINTS" id="PR00944">
    <property type="entry name" value="CUEXPORT"/>
</dbReference>
<dbReference type="Gene3D" id="3.30.70.100">
    <property type="match status" value="1"/>
</dbReference>
<dbReference type="InterPro" id="IPR036163">
    <property type="entry name" value="HMA_dom_sf"/>
</dbReference>
<feature type="domain" description="HMA" evidence="1">
    <location>
        <begin position="1"/>
        <end position="66"/>
    </location>
</feature>
<accession>A0ABW5RIT4</accession>
<dbReference type="EMBL" id="JBHUNF010000004">
    <property type="protein sequence ID" value="MFD2675016.1"/>
    <property type="molecule type" value="Genomic_DNA"/>
</dbReference>
<name>A0ABW5RIT4_9MICO</name>
<evidence type="ECO:0000259" key="1">
    <source>
        <dbReference type="PROSITE" id="PS50846"/>
    </source>
</evidence>
<organism evidence="2 3">
    <name type="scientific">Gulosibacter bifidus</name>
    <dbReference type="NCBI Taxonomy" id="272239"/>
    <lineage>
        <taxon>Bacteria</taxon>
        <taxon>Bacillati</taxon>
        <taxon>Actinomycetota</taxon>
        <taxon>Actinomycetes</taxon>
        <taxon>Micrococcales</taxon>
        <taxon>Microbacteriaceae</taxon>
        <taxon>Gulosibacter</taxon>
    </lineage>
</organism>
<dbReference type="Proteomes" id="UP001597453">
    <property type="component" value="Unassembled WGS sequence"/>
</dbReference>
<keyword evidence="3" id="KW-1185">Reference proteome</keyword>
<comment type="caution">
    <text evidence="2">The sequence shown here is derived from an EMBL/GenBank/DDBJ whole genome shotgun (WGS) entry which is preliminary data.</text>
</comment>
<sequence length="67" mass="7146">MNTTYLVSGMTCGHCELSVQEELAEIDGVTAVKADHVSGKVEVTSQAELSRDDVERAVTEAGYTLEA</sequence>
<proteinExistence type="predicted"/>
<evidence type="ECO:0000313" key="2">
    <source>
        <dbReference type="EMBL" id="MFD2675016.1"/>
    </source>
</evidence>
<dbReference type="Pfam" id="PF00403">
    <property type="entry name" value="HMA"/>
    <property type="match status" value="1"/>
</dbReference>
<evidence type="ECO:0000313" key="3">
    <source>
        <dbReference type="Proteomes" id="UP001597453"/>
    </source>
</evidence>
<reference evidence="3" key="1">
    <citation type="journal article" date="2019" name="Int. J. Syst. Evol. Microbiol.">
        <title>The Global Catalogue of Microorganisms (GCM) 10K type strain sequencing project: providing services to taxonomists for standard genome sequencing and annotation.</title>
        <authorList>
            <consortium name="The Broad Institute Genomics Platform"/>
            <consortium name="The Broad Institute Genome Sequencing Center for Infectious Disease"/>
            <person name="Wu L."/>
            <person name="Ma J."/>
        </authorList>
    </citation>
    <scope>NUCLEOTIDE SEQUENCE [LARGE SCALE GENOMIC DNA]</scope>
    <source>
        <strain evidence="3">TISTR 1511</strain>
    </source>
</reference>
<gene>
    <name evidence="2" type="ORF">ACFSUQ_06885</name>
</gene>
<dbReference type="CDD" id="cd00371">
    <property type="entry name" value="HMA"/>
    <property type="match status" value="1"/>
</dbReference>
<dbReference type="PROSITE" id="PS50846">
    <property type="entry name" value="HMA_2"/>
    <property type="match status" value="1"/>
</dbReference>